<feature type="signal peptide" evidence="1">
    <location>
        <begin position="1"/>
        <end position="27"/>
    </location>
</feature>
<dbReference type="PROSITE" id="PS51257">
    <property type="entry name" value="PROKAR_LIPOPROTEIN"/>
    <property type="match status" value="1"/>
</dbReference>
<evidence type="ECO:0008006" key="4">
    <source>
        <dbReference type="Google" id="ProtNLM"/>
    </source>
</evidence>
<name>A0A091B7Z7_9GAMM</name>
<dbReference type="RefSeq" id="WP_034211009.1">
    <property type="nucleotide sequence ID" value="NZ_AVCK01000012.1"/>
</dbReference>
<dbReference type="Proteomes" id="UP000029393">
    <property type="component" value="Unassembled WGS sequence"/>
</dbReference>
<proteinExistence type="predicted"/>
<protein>
    <recommendedName>
        <fullName evidence="4">DUF4197 domain-containing protein</fullName>
    </recommendedName>
</protein>
<feature type="chain" id="PRO_5001869552" description="DUF4197 domain-containing protein" evidence="1">
    <location>
        <begin position="28"/>
        <end position="218"/>
    </location>
</feature>
<gene>
    <name evidence="2" type="ORF">N787_01135</name>
</gene>
<keyword evidence="1" id="KW-0732">Signal</keyword>
<dbReference type="PATRIC" id="fig|1384056.3.peg.857"/>
<reference evidence="2 3" key="1">
    <citation type="submission" date="2013-09" db="EMBL/GenBank/DDBJ databases">
        <title>Genome sequencing of Arenimonas metalli.</title>
        <authorList>
            <person name="Chen F."/>
            <person name="Wang G."/>
        </authorList>
    </citation>
    <scope>NUCLEOTIDE SEQUENCE [LARGE SCALE GENOMIC DNA]</scope>
    <source>
        <strain evidence="2 3">CF5-1</strain>
    </source>
</reference>
<keyword evidence="3" id="KW-1185">Reference proteome</keyword>
<accession>A0A091B7Z7</accession>
<sequence length="218" mass="23210">MTRIARRRLIALMLSAAGCLAALSAFAQSSGDRVARLTDLVVQTVPMGEIFETLAATSSDWPLQEKPGAVSAGQLACLRDELSEAGYRRMKRTEVVAYVAENPGQADADIAVLEDGGARMMSRLMMAGVEQERSGVPVDEATIMGESSPEELAAFMQMMTAPDQTGLRKLLGIGNAYAAERSAEENESAGEDAGADLATRVMMKAMSNCDVPVNVLFE</sequence>
<dbReference type="OrthoDB" id="6025358at2"/>
<dbReference type="AlphaFoldDB" id="A0A091B7Z7"/>
<evidence type="ECO:0000313" key="3">
    <source>
        <dbReference type="Proteomes" id="UP000029393"/>
    </source>
</evidence>
<dbReference type="EMBL" id="AVCK01000012">
    <property type="protein sequence ID" value="KFN46929.1"/>
    <property type="molecule type" value="Genomic_DNA"/>
</dbReference>
<comment type="caution">
    <text evidence="2">The sequence shown here is derived from an EMBL/GenBank/DDBJ whole genome shotgun (WGS) entry which is preliminary data.</text>
</comment>
<organism evidence="2 3">
    <name type="scientific">Arenimonas metalli CF5-1</name>
    <dbReference type="NCBI Taxonomy" id="1384056"/>
    <lineage>
        <taxon>Bacteria</taxon>
        <taxon>Pseudomonadati</taxon>
        <taxon>Pseudomonadota</taxon>
        <taxon>Gammaproteobacteria</taxon>
        <taxon>Lysobacterales</taxon>
        <taxon>Lysobacteraceae</taxon>
        <taxon>Arenimonas</taxon>
    </lineage>
</organism>
<dbReference type="STRING" id="1384056.N787_01135"/>
<evidence type="ECO:0000313" key="2">
    <source>
        <dbReference type="EMBL" id="KFN46929.1"/>
    </source>
</evidence>
<evidence type="ECO:0000256" key="1">
    <source>
        <dbReference type="SAM" id="SignalP"/>
    </source>
</evidence>